<dbReference type="AlphaFoldDB" id="A0A0L6CMQ2"/>
<dbReference type="EMBL" id="LAIR01000002">
    <property type="protein sequence ID" value="KNX39009.1"/>
    <property type="molecule type" value="Genomic_DNA"/>
</dbReference>
<accession>A0A0L6CMQ2</accession>
<reference evidence="3" key="1">
    <citation type="submission" date="2015-03" db="EMBL/GenBank/DDBJ databases">
        <title>Luteipulveratus halotolerans sp. nov., a novel actinobacterium (Dermacoccaceae) from Sarawak, Malaysia.</title>
        <authorList>
            <person name="Juboi H."/>
            <person name="Basik A."/>
            <person name="Shamsul S.S."/>
            <person name="Arnold P."/>
            <person name="Schmitt E.K."/>
            <person name="Sanglier J.-J."/>
            <person name="Yeo T."/>
        </authorList>
    </citation>
    <scope>NUCLEOTIDE SEQUENCE [LARGE SCALE GENOMIC DNA]</scope>
    <source>
        <strain evidence="3">C296001</strain>
    </source>
</reference>
<feature type="transmembrane region" description="Helical" evidence="1">
    <location>
        <begin position="459"/>
        <end position="483"/>
    </location>
</feature>
<dbReference type="Proteomes" id="UP000037397">
    <property type="component" value="Unassembled WGS sequence"/>
</dbReference>
<keyword evidence="1" id="KW-0472">Membrane</keyword>
<feature type="transmembrane region" description="Helical" evidence="1">
    <location>
        <begin position="417"/>
        <end position="438"/>
    </location>
</feature>
<feature type="transmembrane region" description="Helical" evidence="1">
    <location>
        <begin position="544"/>
        <end position="566"/>
    </location>
</feature>
<comment type="caution">
    <text evidence="2">The sequence shown here is derived from an EMBL/GenBank/DDBJ whole genome shotgun (WGS) entry which is preliminary data.</text>
</comment>
<feature type="transmembrane region" description="Helical" evidence="1">
    <location>
        <begin position="771"/>
        <end position="795"/>
    </location>
</feature>
<evidence type="ECO:0000313" key="2">
    <source>
        <dbReference type="EMBL" id="KNX39009.1"/>
    </source>
</evidence>
<feature type="transmembrane region" description="Helical" evidence="1">
    <location>
        <begin position="495"/>
        <end position="517"/>
    </location>
</feature>
<sequence length="898" mass="93975">MARGESVIEVAPVTSSAAPPRGRFPYARLAGAARRRQQVVLTAVVAGLVAFAALLPLMTVSIARTMVDNRVQDLGSLGRTIEARAVGVNGLVPPARLAPVVGDQWNGLAGPVVSQLRVVVTPDPPEAQREVTLLSREGECAHLRLTAGRCPTARGEIAVSADSARKTGLQVGRTVKVTQTNAQFQAVRRTLRVAGIFAQPQGDDYWRGLDISTVRTKATQGGGEIEQHTWLTGAATFAGKLPPFPDPANPLPTGDESPSTVGWINVETTVARQLSQGALSYDKLDQARSALATSRGVIPRTGPDTQLTEQVSTIDQAVKGDVDQIQVIAPLLLAQLVLLQVVLVWIVLRALLTGRRSEVALVRLRSPGRRGARRLLLGELAPPIVLAVPFGLLLAYALDALGRATWLGGTAWGGWSWIALGAAVLAAVACAVLLRVMVGRLVRSPVGELLRSVPPRQSRWSLSAAEAVLLTLAVAMLITVATGTLTGGPVLMTPIVMALAAGLVIGGLLVPVGNRVASRLLRRRRLAGLLGLADLARRPSTRNLILAMTAAGALLTFTTATIQLGGHNRQVEAEAQGGAPVRVVGTDISGATPVGGVLEVVDRLDRGREHLAPAVRARSGSSDGPVMLAGEPAAMSRIASHAGQPDPWALLPRTSPPQGLATVSAQWSAPVDGMPSFSGPSLAREDRDYVTAARVPVIPGGGPHAFVTSITPQLAQETRGDSASVEIWSDGKGPALISRAEAELRKAGFPEVTVERTQTQRHQLDRSASAYGLQLGLVVAVGAVLVAMLVMVAVLSAQSVARRRDQSALLRAGVGRGVLGRARRLEIGLTVLPMVLGGLVGWVGARLAAPSVPWYTDDPPYAIADHTPPVLTPLLALVIGLALVAAASALLRRDRSNA</sequence>
<feature type="transmembrane region" description="Helical" evidence="1">
    <location>
        <begin position="375"/>
        <end position="397"/>
    </location>
</feature>
<keyword evidence="1" id="KW-0812">Transmembrane</keyword>
<feature type="transmembrane region" description="Helical" evidence="1">
    <location>
        <begin position="332"/>
        <end position="354"/>
    </location>
</feature>
<gene>
    <name evidence="2" type="ORF">VV01_20755</name>
</gene>
<feature type="transmembrane region" description="Helical" evidence="1">
    <location>
        <begin position="39"/>
        <end position="63"/>
    </location>
</feature>
<evidence type="ECO:0008006" key="4">
    <source>
        <dbReference type="Google" id="ProtNLM"/>
    </source>
</evidence>
<evidence type="ECO:0000256" key="1">
    <source>
        <dbReference type="SAM" id="Phobius"/>
    </source>
</evidence>
<keyword evidence="1" id="KW-1133">Transmembrane helix</keyword>
<dbReference type="OrthoDB" id="3275641at2"/>
<organism evidence="2 3">
    <name type="scientific">Luteipulveratus halotolerans</name>
    <dbReference type="NCBI Taxonomy" id="1631356"/>
    <lineage>
        <taxon>Bacteria</taxon>
        <taxon>Bacillati</taxon>
        <taxon>Actinomycetota</taxon>
        <taxon>Actinomycetes</taxon>
        <taxon>Micrococcales</taxon>
        <taxon>Dermacoccaceae</taxon>
        <taxon>Luteipulveratus</taxon>
    </lineage>
</organism>
<evidence type="ECO:0000313" key="3">
    <source>
        <dbReference type="Proteomes" id="UP000037397"/>
    </source>
</evidence>
<dbReference type="STRING" id="1631356.VV01_20755"/>
<protein>
    <recommendedName>
        <fullName evidence="4">ABC3 transporter permease protein domain-containing protein</fullName>
    </recommendedName>
</protein>
<feature type="transmembrane region" description="Helical" evidence="1">
    <location>
        <begin position="827"/>
        <end position="849"/>
    </location>
</feature>
<feature type="transmembrane region" description="Helical" evidence="1">
    <location>
        <begin position="869"/>
        <end position="891"/>
    </location>
</feature>
<proteinExistence type="predicted"/>
<keyword evidence="3" id="KW-1185">Reference proteome</keyword>
<dbReference type="RefSeq" id="WP_050671551.1">
    <property type="nucleotide sequence ID" value="NZ_LAIR01000002.1"/>
</dbReference>
<name>A0A0L6CMQ2_9MICO</name>